<protein>
    <submittedName>
        <fullName evidence="3">Uncharacterized protein</fullName>
    </submittedName>
</protein>
<accession>A0ABN8EN32</accession>
<evidence type="ECO:0000256" key="1">
    <source>
        <dbReference type="SAM" id="Coils"/>
    </source>
</evidence>
<reference evidence="3" key="1">
    <citation type="submission" date="2021-12" db="EMBL/GenBank/DDBJ databases">
        <authorList>
            <person name="Rodrigo-Torres L."/>
            <person name="Arahal R. D."/>
            <person name="Lucena T."/>
        </authorList>
    </citation>
    <scope>NUCLEOTIDE SEQUENCE</scope>
    <source>
        <strain evidence="3">CECT 8267</strain>
    </source>
</reference>
<name>A0ABN8EN32_9GAMM</name>
<keyword evidence="1" id="KW-0175">Coiled coil</keyword>
<comment type="caution">
    <text evidence="3">The sequence shown here is derived from an EMBL/GenBank/DDBJ whole genome shotgun (WGS) entry which is preliminary data.</text>
</comment>
<evidence type="ECO:0000256" key="2">
    <source>
        <dbReference type="SAM" id="Phobius"/>
    </source>
</evidence>
<feature type="coiled-coil region" evidence="1">
    <location>
        <begin position="91"/>
        <end position="118"/>
    </location>
</feature>
<organism evidence="3 4">
    <name type="scientific">Sinobacterium norvegicum</name>
    <dbReference type="NCBI Taxonomy" id="1641715"/>
    <lineage>
        <taxon>Bacteria</taxon>
        <taxon>Pseudomonadati</taxon>
        <taxon>Pseudomonadota</taxon>
        <taxon>Gammaproteobacteria</taxon>
        <taxon>Cellvibrionales</taxon>
        <taxon>Spongiibacteraceae</taxon>
        <taxon>Sinobacterium</taxon>
    </lineage>
</organism>
<feature type="transmembrane region" description="Helical" evidence="2">
    <location>
        <begin position="20"/>
        <end position="40"/>
    </location>
</feature>
<dbReference type="Proteomes" id="UP000838100">
    <property type="component" value="Unassembled WGS sequence"/>
</dbReference>
<keyword evidence="2" id="KW-0472">Membrane</keyword>
<dbReference type="Pfam" id="PF20567">
    <property type="entry name" value="DUF6776"/>
    <property type="match status" value="1"/>
</dbReference>
<evidence type="ECO:0000313" key="3">
    <source>
        <dbReference type="EMBL" id="CAH0992802.1"/>
    </source>
</evidence>
<keyword evidence="2" id="KW-0812">Transmembrane</keyword>
<keyword evidence="4" id="KW-1185">Reference proteome</keyword>
<gene>
    <name evidence="3" type="ORF">SIN8267_02939</name>
</gene>
<evidence type="ECO:0000313" key="4">
    <source>
        <dbReference type="Proteomes" id="UP000838100"/>
    </source>
</evidence>
<dbReference type="InterPro" id="IPR046703">
    <property type="entry name" value="DUF6776"/>
</dbReference>
<keyword evidence="2" id="KW-1133">Transmembrane helix</keyword>
<proteinExistence type="predicted"/>
<dbReference type="RefSeq" id="WP_237445490.1">
    <property type="nucleotide sequence ID" value="NZ_CAKLPX010000004.1"/>
</dbReference>
<sequence>MSKLSQDIPLVIHYQRQQLILLVIGIVVLLGLIVGASYWAGYNIGFDTKDETTASLVALRSEFQNTTKELSDSQQLLANARADNNVLQLAQQSIREDLNSYRQTIDMLQQDLQFYRSAIDPGDDNGLSVYDLEVVGTEDPLSFHYNIVFVQRVMRHSLLNGVLQLKIVGSQNGRVVELELKEVSDTVDSTDIKLRFKYFQNIVGELTLPEGFEPKELHLTARSIGRASKTIDMTYAWEIKEST</sequence>
<dbReference type="EMBL" id="CAKLPX010000004">
    <property type="protein sequence ID" value="CAH0992802.1"/>
    <property type="molecule type" value="Genomic_DNA"/>
</dbReference>